<dbReference type="Proteomes" id="UP000076858">
    <property type="component" value="Unassembled WGS sequence"/>
</dbReference>
<proteinExistence type="predicted"/>
<keyword evidence="2" id="KW-1185">Reference proteome</keyword>
<reference evidence="1 2" key="1">
    <citation type="submission" date="2016-03" db="EMBL/GenBank/DDBJ databases">
        <title>EvidentialGene: Evidence-directed Construction of Genes on Genomes.</title>
        <authorList>
            <person name="Gilbert D.G."/>
            <person name="Choi J.-H."/>
            <person name="Mockaitis K."/>
            <person name="Colbourne J."/>
            <person name="Pfrender M."/>
        </authorList>
    </citation>
    <scope>NUCLEOTIDE SEQUENCE [LARGE SCALE GENOMIC DNA]</scope>
    <source>
        <strain evidence="1 2">Xinb3</strain>
        <tissue evidence="1">Complete organism</tissue>
    </source>
</reference>
<evidence type="ECO:0000313" key="1">
    <source>
        <dbReference type="EMBL" id="KZR95874.1"/>
    </source>
</evidence>
<protein>
    <submittedName>
        <fullName evidence="1">Uncharacterized protein</fullName>
    </submittedName>
</protein>
<accession>A0A162CXN2</accession>
<sequence length="41" mass="4610">FGNWIFEADFSSFNIQNFALRIASVVGVSCRFCLSSLTSFK</sequence>
<gene>
    <name evidence="1" type="ORF">APZ42_010104</name>
</gene>
<comment type="caution">
    <text evidence="1">The sequence shown here is derived from an EMBL/GenBank/DDBJ whole genome shotgun (WGS) entry which is preliminary data.</text>
</comment>
<organism evidence="1 2">
    <name type="scientific">Daphnia magna</name>
    <dbReference type="NCBI Taxonomy" id="35525"/>
    <lineage>
        <taxon>Eukaryota</taxon>
        <taxon>Metazoa</taxon>
        <taxon>Ecdysozoa</taxon>
        <taxon>Arthropoda</taxon>
        <taxon>Crustacea</taxon>
        <taxon>Branchiopoda</taxon>
        <taxon>Diplostraca</taxon>
        <taxon>Cladocera</taxon>
        <taxon>Anomopoda</taxon>
        <taxon>Daphniidae</taxon>
        <taxon>Daphnia</taxon>
    </lineage>
</organism>
<dbReference type="AlphaFoldDB" id="A0A162CXN2"/>
<name>A0A162CXN2_9CRUS</name>
<dbReference type="EMBL" id="LRGB01026917">
    <property type="protein sequence ID" value="KZR95874.1"/>
    <property type="molecule type" value="Genomic_DNA"/>
</dbReference>
<evidence type="ECO:0000313" key="2">
    <source>
        <dbReference type="Proteomes" id="UP000076858"/>
    </source>
</evidence>
<feature type="non-terminal residue" evidence="1">
    <location>
        <position position="1"/>
    </location>
</feature>